<proteinExistence type="predicted"/>
<reference evidence="1 2" key="1">
    <citation type="journal article" date="2006" name="Science">
        <title>Phytophthora genome sequences uncover evolutionary origins and mechanisms of pathogenesis.</title>
        <authorList>
            <person name="Tyler B.M."/>
            <person name="Tripathy S."/>
            <person name="Zhang X."/>
            <person name="Dehal P."/>
            <person name="Jiang R.H."/>
            <person name="Aerts A."/>
            <person name="Arredondo F.D."/>
            <person name="Baxter L."/>
            <person name="Bensasson D."/>
            <person name="Beynon J.L."/>
            <person name="Chapman J."/>
            <person name="Damasceno C.M."/>
            <person name="Dorrance A.E."/>
            <person name="Dou D."/>
            <person name="Dickerman A.W."/>
            <person name="Dubchak I.L."/>
            <person name="Garbelotto M."/>
            <person name="Gijzen M."/>
            <person name="Gordon S.G."/>
            <person name="Govers F."/>
            <person name="Grunwald N.J."/>
            <person name="Huang W."/>
            <person name="Ivors K.L."/>
            <person name="Jones R.W."/>
            <person name="Kamoun S."/>
            <person name="Krampis K."/>
            <person name="Lamour K.H."/>
            <person name="Lee M.K."/>
            <person name="McDonald W.H."/>
            <person name="Medina M."/>
            <person name="Meijer H.J."/>
            <person name="Nordberg E.K."/>
            <person name="Maclean D.J."/>
            <person name="Ospina-Giraldo M.D."/>
            <person name="Morris P.F."/>
            <person name="Phuntumart V."/>
            <person name="Putnam N.H."/>
            <person name="Rash S."/>
            <person name="Rose J.K."/>
            <person name="Sakihama Y."/>
            <person name="Salamov A.A."/>
            <person name="Savidor A."/>
            <person name="Scheuring C.F."/>
            <person name="Smith B.M."/>
            <person name="Sobral B.W."/>
            <person name="Terry A."/>
            <person name="Torto-Alalibo T.A."/>
            <person name="Win J."/>
            <person name="Xu Z."/>
            <person name="Zhang H."/>
            <person name="Grigoriev I.V."/>
            <person name="Rokhsar D.S."/>
            <person name="Boore J.L."/>
        </authorList>
    </citation>
    <scope>NUCLEOTIDE SEQUENCE [LARGE SCALE GENOMIC DNA]</scope>
    <source>
        <strain evidence="1 2">P6497</strain>
    </source>
</reference>
<gene>
    <name evidence="1" type="ORF">PHYSODRAFT_466385</name>
</gene>
<dbReference type="RefSeq" id="XP_009518679.1">
    <property type="nucleotide sequence ID" value="XM_009520384.1"/>
</dbReference>
<dbReference type="Proteomes" id="UP000002640">
    <property type="component" value="Unassembled WGS sequence"/>
</dbReference>
<accession>G4Z0W6</accession>
<feature type="non-terminal residue" evidence="1">
    <location>
        <position position="1"/>
    </location>
</feature>
<evidence type="ECO:0000313" key="2">
    <source>
        <dbReference type="Proteomes" id="UP000002640"/>
    </source>
</evidence>
<organism evidence="1 2">
    <name type="scientific">Phytophthora sojae (strain P6497)</name>
    <name type="common">Soybean stem and root rot agent</name>
    <name type="synonym">Phytophthora megasperma f. sp. glycines</name>
    <dbReference type="NCBI Taxonomy" id="1094619"/>
    <lineage>
        <taxon>Eukaryota</taxon>
        <taxon>Sar</taxon>
        <taxon>Stramenopiles</taxon>
        <taxon>Oomycota</taxon>
        <taxon>Peronosporomycetes</taxon>
        <taxon>Peronosporales</taxon>
        <taxon>Peronosporaceae</taxon>
        <taxon>Phytophthora</taxon>
    </lineage>
</organism>
<sequence length="198" mass="21751">LLRCFPHCCPEHVKRSYCGCSVHVLVTFSAGVSGAELGGIAVCARFEPSRVAPIWPAGVAELARYVGAAENDEDESKRKDERGLDIGETVALPTSLFASAADADESTATCSGWLRATRETNERHRAFPKNTALYVFNRGRSPKWMYSYDSSVTRAQREMTHHLVVYAFLPRPTVNTSGEQQYQTDSSNAVVLARHASP</sequence>
<name>G4Z0W6_PHYSP</name>
<dbReference type="InParanoid" id="G4Z0W6"/>
<dbReference type="KEGG" id="psoj:PHYSODRAFT_466385"/>
<dbReference type="AlphaFoldDB" id="G4Z0W6"/>
<dbReference type="GeneID" id="20653435"/>
<dbReference type="EMBL" id="JH159152">
    <property type="protein sequence ID" value="EGZ23391.1"/>
    <property type="molecule type" value="Genomic_DNA"/>
</dbReference>
<feature type="non-terminal residue" evidence="1">
    <location>
        <position position="198"/>
    </location>
</feature>
<protein>
    <submittedName>
        <fullName evidence="1">Uncharacterized protein</fullName>
    </submittedName>
</protein>
<keyword evidence="2" id="KW-1185">Reference proteome</keyword>
<evidence type="ECO:0000313" key="1">
    <source>
        <dbReference type="EMBL" id="EGZ23391.1"/>
    </source>
</evidence>